<dbReference type="PANTHER" id="PTHR24559">
    <property type="entry name" value="TRANSPOSON TY3-I GAG-POL POLYPROTEIN"/>
    <property type="match status" value="1"/>
</dbReference>
<dbReference type="Pfam" id="PF00078">
    <property type="entry name" value="RVT_1"/>
    <property type="match status" value="1"/>
</dbReference>
<protein>
    <submittedName>
        <fullName evidence="2">Reverse transcriptase</fullName>
    </submittedName>
</protein>
<dbReference type="SUPFAM" id="SSF56672">
    <property type="entry name" value="DNA/RNA polymerases"/>
    <property type="match status" value="1"/>
</dbReference>
<dbReference type="GO" id="GO:0003964">
    <property type="term" value="F:RNA-directed DNA polymerase activity"/>
    <property type="evidence" value="ECO:0007669"/>
    <property type="project" value="UniProtKB-KW"/>
</dbReference>
<keyword evidence="2" id="KW-0695">RNA-directed DNA polymerase</keyword>
<accession>A0A6L2MZS5</accession>
<keyword evidence="2" id="KW-0808">Transferase</keyword>
<dbReference type="Gene3D" id="3.30.70.270">
    <property type="match status" value="1"/>
</dbReference>
<reference evidence="2" key="1">
    <citation type="journal article" date="2019" name="Sci. Rep.">
        <title>Draft genome of Tanacetum cinerariifolium, the natural source of mosquito coil.</title>
        <authorList>
            <person name="Yamashiro T."/>
            <person name="Shiraishi A."/>
            <person name="Satake H."/>
            <person name="Nakayama K."/>
        </authorList>
    </citation>
    <scope>NUCLEOTIDE SEQUENCE</scope>
</reference>
<dbReference type="PANTHER" id="PTHR24559:SF444">
    <property type="entry name" value="REVERSE TRANSCRIPTASE DOMAIN-CONTAINING PROTEIN"/>
    <property type="match status" value="1"/>
</dbReference>
<keyword evidence="2" id="KW-0548">Nucleotidyltransferase</keyword>
<dbReference type="InterPro" id="IPR053134">
    <property type="entry name" value="RNA-dir_DNA_polymerase"/>
</dbReference>
<proteinExistence type="predicted"/>
<feature type="domain" description="Reverse transcriptase" evidence="1">
    <location>
        <begin position="577"/>
        <end position="682"/>
    </location>
</feature>
<organism evidence="2">
    <name type="scientific">Tanacetum cinerariifolium</name>
    <name type="common">Dalmatian daisy</name>
    <name type="synonym">Chrysanthemum cinerariifolium</name>
    <dbReference type="NCBI Taxonomy" id="118510"/>
    <lineage>
        <taxon>Eukaryota</taxon>
        <taxon>Viridiplantae</taxon>
        <taxon>Streptophyta</taxon>
        <taxon>Embryophyta</taxon>
        <taxon>Tracheophyta</taxon>
        <taxon>Spermatophyta</taxon>
        <taxon>Magnoliopsida</taxon>
        <taxon>eudicotyledons</taxon>
        <taxon>Gunneridae</taxon>
        <taxon>Pentapetalae</taxon>
        <taxon>asterids</taxon>
        <taxon>campanulids</taxon>
        <taxon>Asterales</taxon>
        <taxon>Asteraceae</taxon>
        <taxon>Asteroideae</taxon>
        <taxon>Anthemideae</taxon>
        <taxon>Anthemidinae</taxon>
        <taxon>Tanacetum</taxon>
    </lineage>
</organism>
<dbReference type="InterPro" id="IPR043502">
    <property type="entry name" value="DNA/RNA_pol_sf"/>
</dbReference>
<dbReference type="InterPro" id="IPR043128">
    <property type="entry name" value="Rev_trsase/Diguanyl_cyclase"/>
</dbReference>
<evidence type="ECO:0000259" key="1">
    <source>
        <dbReference type="Pfam" id="PF00078"/>
    </source>
</evidence>
<dbReference type="CDD" id="cd01647">
    <property type="entry name" value="RT_LTR"/>
    <property type="match status" value="1"/>
</dbReference>
<dbReference type="InterPro" id="IPR000477">
    <property type="entry name" value="RT_dom"/>
</dbReference>
<evidence type="ECO:0000313" key="2">
    <source>
        <dbReference type="EMBL" id="GEU78707.1"/>
    </source>
</evidence>
<dbReference type="AlphaFoldDB" id="A0A6L2MZS5"/>
<gene>
    <name evidence="2" type="ORF">Tci_050685</name>
</gene>
<comment type="caution">
    <text evidence="2">The sequence shown here is derived from an EMBL/GenBank/DDBJ whole genome shotgun (WGS) entry which is preliminary data.</text>
</comment>
<sequence length="778" mass="91378">MTDIKLWKIILAGEKLIFVQGGARVASKDEFGAGEEREVSCEAQQGQSRVKRKLFGSCRNNMGDVRTLIMKEAHAIKYSVRPGVNEVVARHGVNVSTIPDRDGMYIEVSERDVEVVRNTSRYEYCLPSINWWSDCYVGNRTLVWVSKVISSKIPIVKVSWNSKRNFELTWAWEDYLKDKERVNRDVAWLGLTNEEKRWWYTNWWPSMRKDIAGRVNEAVARHGVHVSTIPDRDGMYIKVSEKDVEVVRNTSRYEYYLPSINWWSELFARIIEEFGFALRRDSCVDSKISFYLSFTDILDTYWYFRCGLVLYAFRSAVRLAYFVKSKGALDLCSLVIVMVYKKVKGGARVAFKDEFKAAEEREVLCEPLKGRSRVKRKLFRSFRNKIGMANIVVDAWRRKGGVKPRRVRDRCRTIQAEISETMLVSLDSISRQSKDFDYRGGACDEAKIGESKMIGLEMEQETTKVVVIKERLKEAKDRQEGVKLRTAWPIVVRHESEKTAWPIMVRHVRMRELVVKYKAEKVCHEEIVKKPLVLKYKERHRLRRPVSFGAYGDERVVGIIASVAWSFRICMDYRKLSEIAIRNRCHQMRVHEEEIPKTDFKMRYGHFEFTVIPFGLTKAPAVFIELMSQVCMTVYRQVVTVFIDDIWVYMESKEEHESHLKMNLKVLKKDNCYVKPNKRRWMKLFSDYACETKYHMGKANIVVDAWRWKGRVKPRRVRDICDVRTSIMKEAHATKYSVLPRTAWPIVVRHESEKTVWPIVVRHAYVKMAWPSVRPEWT</sequence>
<dbReference type="Gene3D" id="3.10.10.10">
    <property type="entry name" value="HIV Type 1 Reverse Transcriptase, subunit A, domain 1"/>
    <property type="match status" value="1"/>
</dbReference>
<name>A0A6L2MZS5_TANCI</name>
<dbReference type="EMBL" id="BKCJ010007728">
    <property type="protein sequence ID" value="GEU78707.1"/>
    <property type="molecule type" value="Genomic_DNA"/>
</dbReference>